<proteinExistence type="predicted"/>
<evidence type="ECO:0000313" key="1">
    <source>
        <dbReference type="EMBL" id="RXK35835.1"/>
    </source>
</evidence>
<dbReference type="EMBL" id="SDIL01000119">
    <property type="protein sequence ID" value="RXK35835.1"/>
    <property type="molecule type" value="Genomic_DNA"/>
</dbReference>
<dbReference type="Proteomes" id="UP000289152">
    <property type="component" value="Unassembled WGS sequence"/>
</dbReference>
<keyword evidence="2" id="KW-1185">Reference proteome</keyword>
<comment type="caution">
    <text evidence="1">The sequence shown here is derived from an EMBL/GenBank/DDBJ whole genome shotgun (WGS) entry which is preliminary data.</text>
</comment>
<dbReference type="InParanoid" id="A0A4Q1BET6"/>
<gene>
    <name evidence="1" type="ORF">M231_06883</name>
</gene>
<organism evidence="1 2">
    <name type="scientific">Tremella mesenterica</name>
    <name type="common">Jelly fungus</name>
    <dbReference type="NCBI Taxonomy" id="5217"/>
    <lineage>
        <taxon>Eukaryota</taxon>
        <taxon>Fungi</taxon>
        <taxon>Dikarya</taxon>
        <taxon>Basidiomycota</taxon>
        <taxon>Agaricomycotina</taxon>
        <taxon>Tremellomycetes</taxon>
        <taxon>Tremellales</taxon>
        <taxon>Tremellaceae</taxon>
        <taxon>Tremella</taxon>
    </lineage>
</organism>
<reference evidence="1 2" key="1">
    <citation type="submission" date="2016-06" db="EMBL/GenBank/DDBJ databases">
        <title>Evolution of pathogenesis and genome organization in the Tremellales.</title>
        <authorList>
            <person name="Cuomo C."/>
            <person name="Litvintseva A."/>
            <person name="Heitman J."/>
            <person name="Chen Y."/>
            <person name="Sun S."/>
            <person name="Springer D."/>
            <person name="Dromer F."/>
            <person name="Young S."/>
            <person name="Zeng Q."/>
            <person name="Chapman S."/>
            <person name="Gujja S."/>
            <person name="Saif S."/>
            <person name="Birren B."/>
        </authorList>
    </citation>
    <scope>NUCLEOTIDE SEQUENCE [LARGE SCALE GENOMIC DNA]</scope>
    <source>
        <strain evidence="1 2">ATCC 28783</strain>
    </source>
</reference>
<evidence type="ECO:0000313" key="2">
    <source>
        <dbReference type="Proteomes" id="UP000289152"/>
    </source>
</evidence>
<accession>A0A4Q1BET6</accession>
<sequence length="236" mass="27108">MSWSHLGKNDMRLKLKEIDSPWKVSEVPAINGDHPRYGEYILSLKQPALGIEEPGIFEDLSMKTELMVLVCPDQNSLGTFRPFVHTSFVWDKPPSDPSEPCQSYEKYILQELPSKDTIPSTLPFDVFPGLANGIQSQILKTYSKGTLHVQTHFPDEQHYEAGSINYTLQVFESRYDKRDILTALSKFNSQVALQTFAVTLKSGFDIPPEFSVLRNEWERKEWPRPPIEDIDYIKVE</sequence>
<protein>
    <submittedName>
        <fullName evidence="1">Uncharacterized protein</fullName>
    </submittedName>
</protein>
<dbReference type="VEuPathDB" id="FungiDB:TREMEDRAFT_65630"/>
<dbReference type="AlphaFoldDB" id="A0A4Q1BET6"/>
<name>A0A4Q1BET6_TREME</name>